<evidence type="ECO:0000313" key="4">
    <source>
        <dbReference type="EMBL" id="ASJ04923.1"/>
    </source>
</evidence>
<dbReference type="EMBL" id="CP015101">
    <property type="protein sequence ID" value="ASJ04923.1"/>
    <property type="molecule type" value="Genomic_DNA"/>
</dbReference>
<evidence type="ECO:0000313" key="5">
    <source>
        <dbReference type="Proteomes" id="UP000250272"/>
    </source>
</evidence>
<dbReference type="OrthoDB" id="86147at2157"/>
<evidence type="ECO:0000259" key="3">
    <source>
        <dbReference type="Pfam" id="PF04473"/>
    </source>
</evidence>
<feature type="domain" description="Transglutaminase-like" evidence="3">
    <location>
        <begin position="107"/>
        <end position="253"/>
    </location>
</feature>
<proteinExistence type="inferred from homology"/>
<sequence length="391" mass="43936">MMKSFLTTLIIASMVIVAGCLSVTPGTRTPGGVEYPSTTSETSSPSTPTPATTPPVTWTNPLVKWENATISLPSQDAELNCPGILWRYLLKDALECMLSGKELDVISPLAEQLKGENLPQSVWNVLEWEGEWLSYDWEKASQPFAKVIIYPDGRQEVVEGQNNTIQTPYETIMRRKGVCTDYTILTDALLLAMNHSPVYAMAINLTDLGHATALVKIGGWYFALDQHLPPMDLGAYYRYWERQGSTIINSTLYEITPGENQANVKNLGTIRGEEFLKQDYTMTDADARNLAYSMMNVFYGDFGLKADDSLTSLSDGRLPKGYKAGWTWGVTYYHLADYYHPFFQEQYTEWLVSQMLSNQEFSSYVQKSNSLWIEVKIEGNDLVVTIYLGSS</sequence>
<gene>
    <name evidence="4" type="ORF">A3L01_05925</name>
</gene>
<feature type="compositionally biased region" description="Low complexity" evidence="2">
    <location>
        <begin position="36"/>
        <end position="46"/>
    </location>
</feature>
<accession>A0A2Z2MGV8</accession>
<dbReference type="AlphaFoldDB" id="A0A2Z2MGV8"/>
<dbReference type="Gene3D" id="3.10.620.30">
    <property type="match status" value="1"/>
</dbReference>
<comment type="similarity">
    <text evidence="1">Belongs to the UPF0252 family.</text>
</comment>
<feature type="region of interest" description="Disordered" evidence="2">
    <location>
        <begin position="28"/>
        <end position="57"/>
    </location>
</feature>
<dbReference type="PROSITE" id="PS51257">
    <property type="entry name" value="PROKAR_LIPOPROTEIN"/>
    <property type="match status" value="1"/>
</dbReference>
<reference evidence="4 5" key="1">
    <citation type="submission" date="2016-04" db="EMBL/GenBank/DDBJ databases">
        <title>Complete genome sequence of Thermococcus barossii type strain SHCK-94.</title>
        <authorList>
            <person name="Oger P.M."/>
        </authorList>
    </citation>
    <scope>NUCLEOTIDE SEQUENCE [LARGE SCALE GENOMIC DNA]</scope>
    <source>
        <strain evidence="4 5">SHCK-94</strain>
    </source>
</reference>
<evidence type="ECO:0000256" key="2">
    <source>
        <dbReference type="SAM" id="MobiDB-lite"/>
    </source>
</evidence>
<dbReference type="InterPro" id="IPR007562">
    <property type="entry name" value="Transglutaminase-like_domain"/>
</dbReference>
<evidence type="ECO:0000256" key="1">
    <source>
        <dbReference type="ARBA" id="ARBA00007458"/>
    </source>
</evidence>
<dbReference type="KEGG" id="tbs:A3L01_05925"/>
<keyword evidence="5" id="KW-1185">Reference proteome</keyword>
<protein>
    <recommendedName>
        <fullName evidence="3">Transglutaminase-like domain-containing protein</fullName>
    </recommendedName>
</protein>
<name>A0A2Z2MGV8_9EURY</name>
<dbReference type="Pfam" id="PF04473">
    <property type="entry name" value="DUF553"/>
    <property type="match status" value="1"/>
</dbReference>
<dbReference type="Proteomes" id="UP000250272">
    <property type="component" value="Chromosome"/>
</dbReference>
<organism evidence="4 5">
    <name type="scientific">Thermococcus barossii</name>
    <dbReference type="NCBI Taxonomy" id="54077"/>
    <lineage>
        <taxon>Archaea</taxon>
        <taxon>Methanobacteriati</taxon>
        <taxon>Methanobacteriota</taxon>
        <taxon>Thermococci</taxon>
        <taxon>Thermococcales</taxon>
        <taxon>Thermococcaceae</taxon>
        <taxon>Thermococcus</taxon>
    </lineage>
</organism>